<keyword evidence="1" id="KW-0812">Transmembrane</keyword>
<dbReference type="AlphaFoldDB" id="A0A101N3Q7"/>
<protein>
    <submittedName>
        <fullName evidence="2">Metal-dependent hydrolase</fullName>
    </submittedName>
</protein>
<accession>A0A101N3Q7</accession>
<gene>
    <name evidence="2" type="ORF">AQI94_23545</name>
</gene>
<reference evidence="2 3" key="1">
    <citation type="submission" date="2015-10" db="EMBL/GenBank/DDBJ databases">
        <title>Draft genome sequence of Streptomyces pseudovenezuelae DSM 40212, type strain for the species Streptomyces pseudovenezuelae.</title>
        <authorList>
            <person name="Ruckert C."/>
            <person name="Winkler A."/>
            <person name="Kalinowski J."/>
            <person name="Kampfer P."/>
            <person name="Glaeser S."/>
        </authorList>
    </citation>
    <scope>NUCLEOTIDE SEQUENCE [LARGE SCALE GENOMIC DNA]</scope>
    <source>
        <strain evidence="2 3">DSM 40212</strain>
    </source>
</reference>
<dbReference type="OrthoDB" id="4760165at2"/>
<dbReference type="InterPro" id="IPR016516">
    <property type="entry name" value="UCP07580"/>
</dbReference>
<organism evidence="2 3">
    <name type="scientific">Streptomyces pseudovenezuelae</name>
    <dbReference type="NCBI Taxonomy" id="67350"/>
    <lineage>
        <taxon>Bacteria</taxon>
        <taxon>Bacillati</taxon>
        <taxon>Actinomycetota</taxon>
        <taxon>Actinomycetes</taxon>
        <taxon>Kitasatosporales</taxon>
        <taxon>Streptomycetaceae</taxon>
        <taxon>Streptomyces</taxon>
        <taxon>Streptomyces aurantiacus group</taxon>
    </lineage>
</organism>
<evidence type="ECO:0000313" key="3">
    <source>
        <dbReference type="Proteomes" id="UP000053039"/>
    </source>
</evidence>
<feature type="transmembrane region" description="Helical" evidence="1">
    <location>
        <begin position="198"/>
        <end position="220"/>
    </location>
</feature>
<keyword evidence="1" id="KW-0472">Membrane</keyword>
<proteinExistence type="predicted"/>
<keyword evidence="1" id="KW-1133">Transmembrane helix</keyword>
<keyword evidence="2" id="KW-0378">Hydrolase</keyword>
<dbReference type="GeneID" id="95699614"/>
<comment type="caution">
    <text evidence="2">The sequence shown here is derived from an EMBL/GenBank/DDBJ whole genome shotgun (WGS) entry which is preliminary data.</text>
</comment>
<dbReference type="Pfam" id="PF10118">
    <property type="entry name" value="Metal_hydrol"/>
    <property type="match status" value="1"/>
</dbReference>
<dbReference type="RefSeq" id="WP_031042240.1">
    <property type="nucleotide sequence ID" value="NZ_CP107755.1"/>
</dbReference>
<dbReference type="PANTHER" id="PTHR39456:SF1">
    <property type="entry name" value="METAL-DEPENDENT HYDROLASE"/>
    <property type="match status" value="1"/>
</dbReference>
<evidence type="ECO:0000256" key="1">
    <source>
        <dbReference type="SAM" id="Phobius"/>
    </source>
</evidence>
<dbReference type="GO" id="GO:0016787">
    <property type="term" value="F:hydrolase activity"/>
    <property type="evidence" value="ECO:0007669"/>
    <property type="project" value="UniProtKB-KW"/>
</dbReference>
<dbReference type="Proteomes" id="UP000053039">
    <property type="component" value="Unassembled WGS sequence"/>
</dbReference>
<dbReference type="PANTHER" id="PTHR39456">
    <property type="entry name" value="METAL-DEPENDENT HYDROLASE"/>
    <property type="match status" value="1"/>
</dbReference>
<dbReference type="EMBL" id="LMWM01000027">
    <property type="protein sequence ID" value="KUM86026.1"/>
    <property type="molecule type" value="Genomic_DNA"/>
</dbReference>
<sequence>MTHEIAPRRVAFDWSRTPLHWIPGEPTATHVINVLHLLLPAGERWFVKVFKEGLPLITDPGLRADVKGFMGQEATHSVQHTHVLDHLAAQRLDTADFTKYADFLFERLLGERPPLNAPIPAREWLRFRLSVVAAVEQFTAVLGDWVLAADGLDRAGADEVMLDLLRWHGAEEVEHRAVAFDMYQHCGGTGTARYTRRIAGMAVTAPVMLYLWVWGTAYLMRHDPQLAGRLRYSLKEHEKAVRKGLLPAWRELGAAVPRYLRRSYHPSREGSLSRAVEYLKRSPAARAAS</sequence>
<name>A0A101N3Q7_9ACTN</name>
<evidence type="ECO:0000313" key="2">
    <source>
        <dbReference type="EMBL" id="KUM86026.1"/>
    </source>
</evidence>
<dbReference type="PIRSF" id="PIRSF007580">
    <property type="entry name" value="UCP07580"/>
    <property type="match status" value="1"/>
</dbReference>